<dbReference type="InterPro" id="IPR007492">
    <property type="entry name" value="LytTR_DNA-bd_dom"/>
</dbReference>
<feature type="domain" description="HTH LytTR-type" evidence="3">
    <location>
        <begin position="137"/>
        <end position="209"/>
    </location>
</feature>
<evidence type="ECO:0000259" key="3">
    <source>
        <dbReference type="PROSITE" id="PS50930"/>
    </source>
</evidence>
<dbReference type="PANTHER" id="PTHR37299">
    <property type="entry name" value="TRANSCRIPTIONAL REGULATOR-RELATED"/>
    <property type="match status" value="1"/>
</dbReference>
<dbReference type="EMBL" id="SSHJ02000007">
    <property type="protein sequence ID" value="MFN0256644.1"/>
    <property type="molecule type" value="Genomic_DNA"/>
</dbReference>
<accession>A0ABW9J7Y9</accession>
<gene>
    <name evidence="4" type="ORF">E6A44_013735</name>
</gene>
<proteinExistence type="predicted"/>
<dbReference type="RefSeq" id="WP_138723736.1">
    <property type="nucleotide sequence ID" value="NZ_SSHJ02000007.1"/>
</dbReference>
<dbReference type="Proteomes" id="UP001517247">
    <property type="component" value="Unassembled WGS sequence"/>
</dbReference>
<sequence length="246" mass="27828">MTCIIVDDDPTAVEGLISYMESFPSMEVKGTFTDPVAAMAYLQQNRTNLLLLDVDMPQVNGIELAGAIRNQVDKLVFTTAHTKYAFEAFEIQADAYLLKPFSLAKMLSTLHRLFPQEVQSEKTSIADSGSEEDFIFVKAKQDSKLVKVKLKELVVIESKNNYVELQALDRQVVTYMSLSELAKKLNGQPDFIQVQRSFIINKNFIEYVDGNTLVMVSGAKITVGEMYRPTFQSFLEERIIKMGKKR</sequence>
<keyword evidence="1" id="KW-0597">Phosphoprotein</keyword>
<feature type="modified residue" description="4-aspartylphosphate" evidence="1">
    <location>
        <position position="53"/>
    </location>
</feature>
<dbReference type="Pfam" id="PF04397">
    <property type="entry name" value="LytTR"/>
    <property type="match status" value="1"/>
</dbReference>
<dbReference type="SMART" id="SM00850">
    <property type="entry name" value="LytTR"/>
    <property type="match status" value="1"/>
</dbReference>
<evidence type="ECO:0000259" key="2">
    <source>
        <dbReference type="PROSITE" id="PS50110"/>
    </source>
</evidence>
<dbReference type="InterPro" id="IPR046947">
    <property type="entry name" value="LytR-like"/>
</dbReference>
<name>A0ABW9J7Y9_9SPHI</name>
<organism evidence="4 5">
    <name type="scientific">Pedobacter ureilyticus</name>
    <dbReference type="NCBI Taxonomy" id="1393051"/>
    <lineage>
        <taxon>Bacteria</taxon>
        <taxon>Pseudomonadati</taxon>
        <taxon>Bacteroidota</taxon>
        <taxon>Sphingobacteriia</taxon>
        <taxon>Sphingobacteriales</taxon>
        <taxon>Sphingobacteriaceae</taxon>
        <taxon>Pedobacter</taxon>
    </lineage>
</organism>
<reference evidence="4 5" key="1">
    <citation type="submission" date="2024-12" db="EMBL/GenBank/DDBJ databases">
        <authorList>
            <person name="Hu S."/>
        </authorList>
    </citation>
    <scope>NUCLEOTIDE SEQUENCE [LARGE SCALE GENOMIC DNA]</scope>
    <source>
        <strain evidence="4 5">THG-T11</strain>
    </source>
</reference>
<dbReference type="SUPFAM" id="SSF52172">
    <property type="entry name" value="CheY-like"/>
    <property type="match status" value="1"/>
</dbReference>
<dbReference type="PROSITE" id="PS50930">
    <property type="entry name" value="HTH_LYTTR"/>
    <property type="match status" value="1"/>
</dbReference>
<dbReference type="Gene3D" id="2.40.50.1020">
    <property type="entry name" value="LytTr DNA-binding domain"/>
    <property type="match status" value="1"/>
</dbReference>
<comment type="caution">
    <text evidence="4">The sequence shown here is derived from an EMBL/GenBank/DDBJ whole genome shotgun (WGS) entry which is preliminary data.</text>
</comment>
<evidence type="ECO:0000313" key="5">
    <source>
        <dbReference type="Proteomes" id="UP001517247"/>
    </source>
</evidence>
<feature type="domain" description="Response regulatory" evidence="2">
    <location>
        <begin position="2"/>
        <end position="114"/>
    </location>
</feature>
<evidence type="ECO:0000256" key="1">
    <source>
        <dbReference type="PROSITE-ProRule" id="PRU00169"/>
    </source>
</evidence>
<protein>
    <submittedName>
        <fullName evidence="4">LytR/AlgR family response regulator transcription factor</fullName>
    </submittedName>
</protein>
<evidence type="ECO:0000313" key="4">
    <source>
        <dbReference type="EMBL" id="MFN0256644.1"/>
    </source>
</evidence>
<dbReference type="SMART" id="SM00448">
    <property type="entry name" value="REC"/>
    <property type="match status" value="1"/>
</dbReference>
<dbReference type="PANTHER" id="PTHR37299:SF1">
    <property type="entry name" value="STAGE 0 SPORULATION PROTEIN A HOMOLOG"/>
    <property type="match status" value="1"/>
</dbReference>
<dbReference type="InterPro" id="IPR001789">
    <property type="entry name" value="Sig_transdc_resp-reg_receiver"/>
</dbReference>
<dbReference type="InterPro" id="IPR011006">
    <property type="entry name" value="CheY-like_superfamily"/>
</dbReference>
<dbReference type="PROSITE" id="PS50110">
    <property type="entry name" value="RESPONSE_REGULATORY"/>
    <property type="match status" value="1"/>
</dbReference>
<keyword evidence="5" id="KW-1185">Reference proteome</keyword>
<dbReference type="Pfam" id="PF00072">
    <property type="entry name" value="Response_reg"/>
    <property type="match status" value="1"/>
</dbReference>
<dbReference type="Gene3D" id="3.40.50.2300">
    <property type="match status" value="1"/>
</dbReference>